<accession>A0A9P6MC31</accession>
<dbReference type="EMBL" id="JAAAHW010002858">
    <property type="protein sequence ID" value="KAF9991334.1"/>
    <property type="molecule type" value="Genomic_DNA"/>
</dbReference>
<keyword evidence="3" id="KW-1185">Reference proteome</keyword>
<name>A0A9P6MC31_9FUNG</name>
<dbReference type="Proteomes" id="UP000749646">
    <property type="component" value="Unassembled WGS sequence"/>
</dbReference>
<evidence type="ECO:0000256" key="1">
    <source>
        <dbReference type="SAM" id="MobiDB-lite"/>
    </source>
</evidence>
<evidence type="ECO:0000313" key="3">
    <source>
        <dbReference type="Proteomes" id="UP000749646"/>
    </source>
</evidence>
<feature type="compositionally biased region" description="Polar residues" evidence="1">
    <location>
        <begin position="1"/>
        <end position="15"/>
    </location>
</feature>
<dbReference type="AlphaFoldDB" id="A0A9P6MC31"/>
<gene>
    <name evidence="2" type="ORF">BGZ65_000811</name>
</gene>
<sequence length="141" mass="15777">MYSDNNGNVYPSNSDMRLDDGAPAENATAVDSTILLSEDHHRDFAMLTSHIFSENKQLPVTRHKLPEPDERLQDTAQLAYCLFLLKVWSSSPNNIQEPAARDWLRSIGKDEDESGRIKTLAMGVIKAFTRTELNDANAVAE</sequence>
<feature type="non-terminal residue" evidence="2">
    <location>
        <position position="141"/>
    </location>
</feature>
<proteinExistence type="predicted"/>
<protein>
    <submittedName>
        <fullName evidence="2">Uncharacterized protein</fullName>
    </submittedName>
</protein>
<reference evidence="2" key="1">
    <citation type="journal article" date="2020" name="Fungal Divers.">
        <title>Resolving the Mortierellaceae phylogeny through synthesis of multi-gene phylogenetics and phylogenomics.</title>
        <authorList>
            <person name="Vandepol N."/>
            <person name="Liber J."/>
            <person name="Desiro A."/>
            <person name="Na H."/>
            <person name="Kennedy M."/>
            <person name="Barry K."/>
            <person name="Grigoriev I.V."/>
            <person name="Miller A.N."/>
            <person name="O'Donnell K."/>
            <person name="Stajich J.E."/>
            <person name="Bonito G."/>
        </authorList>
    </citation>
    <scope>NUCLEOTIDE SEQUENCE</scope>
    <source>
        <strain evidence="2">MES-2147</strain>
    </source>
</reference>
<comment type="caution">
    <text evidence="2">The sequence shown here is derived from an EMBL/GenBank/DDBJ whole genome shotgun (WGS) entry which is preliminary data.</text>
</comment>
<evidence type="ECO:0000313" key="2">
    <source>
        <dbReference type="EMBL" id="KAF9991334.1"/>
    </source>
</evidence>
<organism evidence="2 3">
    <name type="scientific">Modicella reniformis</name>
    <dbReference type="NCBI Taxonomy" id="1440133"/>
    <lineage>
        <taxon>Eukaryota</taxon>
        <taxon>Fungi</taxon>
        <taxon>Fungi incertae sedis</taxon>
        <taxon>Mucoromycota</taxon>
        <taxon>Mortierellomycotina</taxon>
        <taxon>Mortierellomycetes</taxon>
        <taxon>Mortierellales</taxon>
        <taxon>Mortierellaceae</taxon>
        <taxon>Modicella</taxon>
    </lineage>
</organism>
<feature type="region of interest" description="Disordered" evidence="1">
    <location>
        <begin position="1"/>
        <end position="22"/>
    </location>
</feature>